<accession>A0ABT7ELL3</accession>
<evidence type="ECO:0000313" key="1">
    <source>
        <dbReference type="EMBL" id="MDK2595939.1"/>
    </source>
</evidence>
<dbReference type="Proteomes" id="UP001231915">
    <property type="component" value="Unassembled WGS sequence"/>
</dbReference>
<comment type="caution">
    <text evidence="1">The sequence shown here is derived from an EMBL/GenBank/DDBJ whole genome shotgun (WGS) entry which is preliminary data.</text>
</comment>
<gene>
    <name evidence="1" type="ORF">QNM18_12840</name>
</gene>
<dbReference type="RefSeq" id="WP_284137443.1">
    <property type="nucleotide sequence ID" value="NZ_JASJUT010000004.1"/>
</dbReference>
<evidence type="ECO:0000313" key="2">
    <source>
        <dbReference type="Proteomes" id="UP001231915"/>
    </source>
</evidence>
<sequence length="138" mass="15188">MPLTLTLTEGALPEGTLKLAVAKITDSMLKWHELTDNKVMKPNITAIVQTLPKNSTFSGAEEFLGVWVEWKVPSFAFTERAVQIGFGKEVTEVIHQLSGYKQPKENIYINVVHAVDGSWNFNGTAMTNEQIGQAIALG</sequence>
<keyword evidence="2" id="KW-1185">Reference proteome</keyword>
<proteinExistence type="predicted"/>
<protein>
    <submittedName>
        <fullName evidence="1">4-oxalocrotonate tautomerase</fullName>
    </submittedName>
</protein>
<reference evidence="1 2" key="1">
    <citation type="submission" date="2023-05" db="EMBL/GenBank/DDBJ databases">
        <title>Pseudoalteromonas ardens sp. nov., Pseudoalteromonas obscura sp. nov., and Pseudoalteromonas umbrosa sp. nov., isolated from the coral Montipora capitata.</title>
        <authorList>
            <person name="Thomas E.M."/>
            <person name="Smith E.M."/>
            <person name="Papke E."/>
            <person name="Shlafstein M.D."/>
            <person name="Oline D.K."/>
            <person name="Videau P."/>
            <person name="Saw J.H."/>
            <person name="Strangman W.K."/>
            <person name="Ushijima B."/>
        </authorList>
    </citation>
    <scope>NUCLEOTIDE SEQUENCE [LARGE SCALE GENOMIC DNA]</scope>
    <source>
        <strain evidence="1 2">P94</strain>
    </source>
</reference>
<name>A0ABT7ELL3_9GAMM</name>
<dbReference type="EMBL" id="JASJUT010000004">
    <property type="protein sequence ID" value="MDK2595939.1"/>
    <property type="molecule type" value="Genomic_DNA"/>
</dbReference>
<organism evidence="1 2">
    <name type="scientific">Pseudoalteromonas obscura</name>
    <dbReference type="NCBI Taxonomy" id="3048491"/>
    <lineage>
        <taxon>Bacteria</taxon>
        <taxon>Pseudomonadati</taxon>
        <taxon>Pseudomonadota</taxon>
        <taxon>Gammaproteobacteria</taxon>
        <taxon>Alteromonadales</taxon>
        <taxon>Pseudoalteromonadaceae</taxon>
        <taxon>Pseudoalteromonas</taxon>
    </lineage>
</organism>